<name>A0AAV1DC47_OLDCO</name>
<evidence type="ECO:0000256" key="2">
    <source>
        <dbReference type="ARBA" id="ARBA00022741"/>
    </source>
</evidence>
<accession>A0AAV1DC47</accession>
<keyword evidence="2" id="KW-0547">Nucleotide-binding</keyword>
<dbReference type="AlphaFoldDB" id="A0AAV1DC47"/>
<feature type="domain" description="NB-ARC" evidence="5">
    <location>
        <begin position="761"/>
        <end position="925"/>
    </location>
</feature>
<dbReference type="PRINTS" id="PR00364">
    <property type="entry name" value="DISEASERSIST"/>
</dbReference>
<evidence type="ECO:0000313" key="6">
    <source>
        <dbReference type="EMBL" id="CAI9105457.1"/>
    </source>
</evidence>
<keyword evidence="4" id="KW-0067">ATP-binding</keyword>
<dbReference type="InterPro" id="IPR027417">
    <property type="entry name" value="P-loop_NTPase"/>
</dbReference>
<evidence type="ECO:0000256" key="3">
    <source>
        <dbReference type="ARBA" id="ARBA00022821"/>
    </source>
</evidence>
<dbReference type="GO" id="GO:0006952">
    <property type="term" value="P:defense response"/>
    <property type="evidence" value="ECO:0007669"/>
    <property type="project" value="UniProtKB-KW"/>
</dbReference>
<dbReference type="FunFam" id="3.40.50.300:FF:001091">
    <property type="entry name" value="Probable disease resistance protein At1g61300"/>
    <property type="match status" value="1"/>
</dbReference>
<organism evidence="6 7">
    <name type="scientific">Oldenlandia corymbosa var. corymbosa</name>
    <dbReference type="NCBI Taxonomy" id="529605"/>
    <lineage>
        <taxon>Eukaryota</taxon>
        <taxon>Viridiplantae</taxon>
        <taxon>Streptophyta</taxon>
        <taxon>Embryophyta</taxon>
        <taxon>Tracheophyta</taxon>
        <taxon>Spermatophyta</taxon>
        <taxon>Magnoliopsida</taxon>
        <taxon>eudicotyledons</taxon>
        <taxon>Gunneridae</taxon>
        <taxon>Pentapetalae</taxon>
        <taxon>asterids</taxon>
        <taxon>lamiids</taxon>
        <taxon>Gentianales</taxon>
        <taxon>Rubiaceae</taxon>
        <taxon>Rubioideae</taxon>
        <taxon>Spermacoceae</taxon>
        <taxon>Hedyotis-Oldenlandia complex</taxon>
        <taxon>Oldenlandia</taxon>
    </lineage>
</organism>
<evidence type="ECO:0000256" key="4">
    <source>
        <dbReference type="ARBA" id="ARBA00022840"/>
    </source>
</evidence>
<dbReference type="EMBL" id="OX459122">
    <property type="protein sequence ID" value="CAI9105457.1"/>
    <property type="molecule type" value="Genomic_DNA"/>
</dbReference>
<dbReference type="Gene3D" id="3.40.50.300">
    <property type="entry name" value="P-loop containing nucleotide triphosphate hydrolases"/>
    <property type="match status" value="1"/>
</dbReference>
<proteinExistence type="inferred from homology"/>
<dbReference type="GO" id="GO:0043531">
    <property type="term" value="F:ADP binding"/>
    <property type="evidence" value="ECO:0007669"/>
    <property type="project" value="InterPro"/>
</dbReference>
<dbReference type="PANTHER" id="PTHR36766:SF44">
    <property type="entry name" value="NBS-CODING RESISTANCE GENE ANALOG"/>
    <property type="match status" value="1"/>
</dbReference>
<dbReference type="Proteomes" id="UP001161247">
    <property type="component" value="Chromosome 5"/>
</dbReference>
<reference evidence="6" key="1">
    <citation type="submission" date="2023-03" db="EMBL/GenBank/DDBJ databases">
        <authorList>
            <person name="Julca I."/>
        </authorList>
    </citation>
    <scope>NUCLEOTIDE SEQUENCE</scope>
</reference>
<dbReference type="Pfam" id="PF00931">
    <property type="entry name" value="NB-ARC"/>
    <property type="match status" value="1"/>
</dbReference>
<dbReference type="SUPFAM" id="SSF52540">
    <property type="entry name" value="P-loop containing nucleoside triphosphate hydrolases"/>
    <property type="match status" value="1"/>
</dbReference>
<dbReference type="PANTHER" id="PTHR36766">
    <property type="entry name" value="PLANT BROAD-SPECTRUM MILDEW RESISTANCE PROTEIN RPW8"/>
    <property type="match status" value="1"/>
</dbReference>
<keyword evidence="3" id="KW-0611">Plant defense</keyword>
<evidence type="ECO:0000256" key="1">
    <source>
        <dbReference type="ARBA" id="ARBA00008894"/>
    </source>
</evidence>
<comment type="similarity">
    <text evidence="1">Belongs to the disease resistance NB-LRR family.</text>
</comment>
<dbReference type="InterPro" id="IPR002182">
    <property type="entry name" value="NB-ARC"/>
</dbReference>
<protein>
    <submittedName>
        <fullName evidence="6">OLC1v1004385C1</fullName>
    </submittedName>
</protein>
<evidence type="ECO:0000259" key="5">
    <source>
        <dbReference type="Pfam" id="PF00931"/>
    </source>
</evidence>
<sequence>MMSSFELKDFGCTINEVAEMVSRLHEISEVDGVGSEKLELMIIELKFLHVFAGYAHEWNLYIDAKKMDDYLLIKLEQLNSVSHAFIHACTQQEHHDWDPFASELLQEINVLKAEVEAAYQPGSTFSSLCTTTQEGSFSDHDLENLLDFVTLIFKYLLDYPLMKQMKALKWRGDFVGSLNSFPGDSPWWDKMRPLGESILIQTARLCCVCWYNLATDQILEQNVPIDLATPRFLAFTLRFLPCYDKTGGFDETGSEKSISDFLSYMLSLEDQTEILHKELVFLLTCLTRIPELENVMDDVQKIISGIKYVVMEAKSLPAETSKTHKAQLASLFGNIWSVKAEIFISGATFRRLFMTDHEPLAASCMEDRIMNLLEENKISECQPFQHDTDGYLQRLFPVRGAKGSTEDIIGPLLDKCMYLQTIFSVSGHMDALRWGCSFLKENLSPSGAALVEDHIWDAIEGAFHHFQSLYQSSTNEMPSIQVNSLPYQPLEGILSNANKLLLDLIEKGPNPMLSQNQDIRTLQEDLLFLRDVMTIHTRKETTDWEKLLRTDTIEVLLGVISLHGAIQMAKLHNPDTEEDAGGMDFRILELLNKVQSWTLKLRGVYGQIPKFNHPRTAGLYFLKFLLQKLRDLLNMEHGMIESAILLVKSISRDLEFIISEFEDVFKQDVWTEGFKDFHTRLSDAAHLAEYIVDSMVVGDATRQMLVVLHYAAKEIKQAKLQLNDFHRDDIPRNLMPVELQSTSTTTLQEAMIGLDDAKVQILNRVLGGGAKREIVSIVGVGGIGKSTLANHVFCSPSAAYHFDIRAQCHVSQTYNTRDLLLDILSGIITINDSIHALTNADLEEKLRKALKQKRYLILMDDVWDTGAWDALHKSFPDDSKGSRILITSRLQNLVSKICSDHHHLLRPLSEEESWKLLKLKIFGKEEECPEELLEIGKEIAARDWCNSWCSSQVLWKEPTVVETNCGKRELGDS</sequence>
<evidence type="ECO:0000313" key="7">
    <source>
        <dbReference type="Proteomes" id="UP001161247"/>
    </source>
</evidence>
<gene>
    <name evidence="6" type="ORF">OLC1_LOCUS14148</name>
</gene>
<dbReference type="GO" id="GO:0005524">
    <property type="term" value="F:ATP binding"/>
    <property type="evidence" value="ECO:0007669"/>
    <property type="project" value="UniProtKB-KW"/>
</dbReference>
<keyword evidence="7" id="KW-1185">Reference proteome</keyword>